<accession>A0A1V6RSI4</accession>
<feature type="domain" description="C2H2-type" evidence="3">
    <location>
        <begin position="691"/>
        <end position="718"/>
    </location>
</feature>
<dbReference type="SMART" id="SM00401">
    <property type="entry name" value="ZnF_GATA"/>
    <property type="match status" value="1"/>
</dbReference>
<dbReference type="SMART" id="SM00355">
    <property type="entry name" value="ZnF_C2H2"/>
    <property type="match status" value="3"/>
</dbReference>
<organism evidence="4 5">
    <name type="scientific">Penicillium vulpinum</name>
    <dbReference type="NCBI Taxonomy" id="29845"/>
    <lineage>
        <taxon>Eukaryota</taxon>
        <taxon>Fungi</taxon>
        <taxon>Dikarya</taxon>
        <taxon>Ascomycota</taxon>
        <taxon>Pezizomycotina</taxon>
        <taxon>Eurotiomycetes</taxon>
        <taxon>Eurotiomycetidae</taxon>
        <taxon>Eurotiales</taxon>
        <taxon>Aspergillaceae</taxon>
        <taxon>Penicillium</taxon>
    </lineage>
</organism>
<keyword evidence="1" id="KW-0862">Zinc</keyword>
<proteinExistence type="predicted"/>
<dbReference type="PANTHER" id="PTHR35391:SF3">
    <property type="entry name" value="FINGER DOMAIN PROTEIN, PUTATIVE (AFU_ORTHOLOGUE AFUA_8G04300)-RELATED"/>
    <property type="match status" value="1"/>
</dbReference>
<feature type="region of interest" description="Disordered" evidence="2">
    <location>
        <begin position="165"/>
        <end position="190"/>
    </location>
</feature>
<comment type="caution">
    <text evidence="4">The sequence shown here is derived from an EMBL/GenBank/DDBJ whole genome shotgun (WGS) entry which is preliminary data.</text>
</comment>
<dbReference type="PANTHER" id="PTHR35391">
    <property type="entry name" value="C2H2-TYPE DOMAIN-CONTAINING PROTEIN-RELATED"/>
    <property type="match status" value="1"/>
</dbReference>
<dbReference type="AlphaFoldDB" id="A0A1V6RSI4"/>
<dbReference type="GO" id="GO:0006355">
    <property type="term" value="P:regulation of DNA-templated transcription"/>
    <property type="evidence" value="ECO:0007669"/>
    <property type="project" value="InterPro"/>
</dbReference>
<dbReference type="InterPro" id="IPR000679">
    <property type="entry name" value="Znf_GATA"/>
</dbReference>
<dbReference type="GO" id="GO:0008270">
    <property type="term" value="F:zinc ion binding"/>
    <property type="evidence" value="ECO:0007669"/>
    <property type="project" value="UniProtKB-KW"/>
</dbReference>
<reference evidence="5" key="1">
    <citation type="journal article" date="2017" name="Nat. Microbiol.">
        <title>Global analysis of biosynthetic gene clusters reveals vast potential of secondary metabolite production in Penicillium species.</title>
        <authorList>
            <person name="Nielsen J.C."/>
            <person name="Grijseels S."/>
            <person name="Prigent S."/>
            <person name="Ji B."/>
            <person name="Dainat J."/>
            <person name="Nielsen K.F."/>
            <person name="Frisvad J.C."/>
            <person name="Workman M."/>
            <person name="Nielsen J."/>
        </authorList>
    </citation>
    <scope>NUCLEOTIDE SEQUENCE [LARGE SCALE GENOMIC DNA]</scope>
    <source>
        <strain evidence="5">IBT 29486</strain>
    </source>
</reference>
<evidence type="ECO:0000259" key="3">
    <source>
        <dbReference type="PROSITE" id="PS50157"/>
    </source>
</evidence>
<dbReference type="PROSITE" id="PS50157">
    <property type="entry name" value="ZINC_FINGER_C2H2_2"/>
    <property type="match status" value="1"/>
</dbReference>
<keyword evidence="1" id="KW-0863">Zinc-finger</keyword>
<protein>
    <recommendedName>
        <fullName evidence="3">C2H2-type domain-containing protein</fullName>
    </recommendedName>
</protein>
<feature type="compositionally biased region" description="Polar residues" evidence="2">
    <location>
        <begin position="247"/>
        <end position="258"/>
    </location>
</feature>
<name>A0A1V6RSI4_9EURO</name>
<evidence type="ECO:0000313" key="4">
    <source>
        <dbReference type="EMBL" id="OQE04586.1"/>
    </source>
</evidence>
<feature type="compositionally biased region" description="Basic and acidic residues" evidence="2">
    <location>
        <begin position="165"/>
        <end position="174"/>
    </location>
</feature>
<dbReference type="InterPro" id="IPR013087">
    <property type="entry name" value="Znf_C2H2_type"/>
</dbReference>
<dbReference type="EMBL" id="MDYP01000031">
    <property type="protein sequence ID" value="OQE04586.1"/>
    <property type="molecule type" value="Genomic_DNA"/>
</dbReference>
<evidence type="ECO:0000256" key="1">
    <source>
        <dbReference type="PROSITE-ProRule" id="PRU00042"/>
    </source>
</evidence>
<dbReference type="InterPro" id="IPR058925">
    <property type="entry name" value="zf-C2H2_AcuF"/>
</dbReference>
<keyword evidence="1" id="KW-0479">Metal-binding</keyword>
<sequence length="745" mass="83960">MDYKTQPSYLNDSPNNEVTTSATVSHNPSEVQIFQSVELTQQSRANSSDPRAIGDLYNCCVMSYKSLIKVARSDRKTKSGLNIFRNEYQMLCVWGNDFDVAKGGLDKRLDKSRDLRVLTLSTLIYLTKSILQCCGYKKIFQNPELSVENVEAKLLQAEDALKISEKSHQHKTTENEDSSDDSNDESDDQFDGAEVEDFEELLADIKTYTRGLLDLTPSFESPAEDSSLRDSKTSTNPMNPNAMDAGQPSTTASLQPCSISPPEPCELVESKGKDVRRPSISSINEFPDDYPPPETTSASSPIFLPTVSPSLLVGQAIPDEREIESVEVSFNKKEAHTHRCQSCNQTRSLQWFWSSHSTEKLCIFCGMHIAKLRRAERLLSLKKASSSGQDKHQDHQELSISTGIEWEYGPPRVENGVGLDIFDDISAVMDFSSMSYMFAPKFENFKAQIMELNPQLEPALIDRFANAQADRYKNLVKLRQQHTIAMVDRTCKAGKHCFALGGSATLWQSRNADSEIEQTKLRIPDSSKGLDQPDDIVSVAQFPPGVPMPPVRHLPAKFECPICFEVKKIEKPSDWSKHVHKDLQAFICSFPECADTKCFKREADWALHENERHRQLEWWTCSFANCDLIGLPFSSRAIFVQHLVRAHKMPRPEINKTEGCSSDGMHERELDPLEKMVDDCHHETEHAVSQEPCRFCGSVFSSWEELKTHLAEHMGHTAGLVLDLVRQRFDPPSHFNPDPTPGDCT</sequence>
<keyword evidence="5" id="KW-1185">Reference proteome</keyword>
<dbReference type="GO" id="GO:0043565">
    <property type="term" value="F:sequence-specific DNA binding"/>
    <property type="evidence" value="ECO:0007669"/>
    <property type="project" value="InterPro"/>
</dbReference>
<feature type="compositionally biased region" description="Acidic residues" evidence="2">
    <location>
        <begin position="175"/>
        <end position="190"/>
    </location>
</feature>
<dbReference type="Proteomes" id="UP000191518">
    <property type="component" value="Unassembled WGS sequence"/>
</dbReference>
<dbReference type="PROSITE" id="PS00028">
    <property type="entry name" value="ZINC_FINGER_C2H2_1"/>
    <property type="match status" value="1"/>
</dbReference>
<feature type="region of interest" description="Disordered" evidence="2">
    <location>
        <begin position="1"/>
        <end position="24"/>
    </location>
</feature>
<feature type="region of interest" description="Disordered" evidence="2">
    <location>
        <begin position="216"/>
        <end position="297"/>
    </location>
</feature>
<evidence type="ECO:0000313" key="5">
    <source>
        <dbReference type="Proteomes" id="UP000191518"/>
    </source>
</evidence>
<dbReference type="Pfam" id="PF26082">
    <property type="entry name" value="zf-C2H2_AcuF"/>
    <property type="match status" value="1"/>
</dbReference>
<feature type="compositionally biased region" description="Basic and acidic residues" evidence="2">
    <location>
        <begin position="268"/>
        <end position="277"/>
    </location>
</feature>
<gene>
    <name evidence="4" type="ORF">PENVUL_c031G03711</name>
</gene>
<evidence type="ECO:0000256" key="2">
    <source>
        <dbReference type="SAM" id="MobiDB-lite"/>
    </source>
</evidence>